<accession>A0ABD5R5W2</accession>
<dbReference type="CDD" id="cd06560">
    <property type="entry name" value="PriL"/>
    <property type="match status" value="1"/>
</dbReference>
<feature type="binding site" evidence="7">
    <location>
        <position position="317"/>
    </location>
    <ligand>
        <name>[4Fe-4S] cluster</name>
        <dbReference type="ChEBI" id="CHEBI:49883"/>
    </ligand>
</feature>
<dbReference type="SUPFAM" id="SSF140914">
    <property type="entry name" value="PriB N-terminal domain-like"/>
    <property type="match status" value="1"/>
</dbReference>
<evidence type="ECO:0000313" key="10">
    <source>
        <dbReference type="Proteomes" id="UP001596201"/>
    </source>
</evidence>
<dbReference type="HAMAP" id="MF_00701">
    <property type="entry name" value="DNA_primase_lrg_arc"/>
    <property type="match status" value="1"/>
</dbReference>
<feature type="domain" description="DNA primase large subunit C-terminal" evidence="8">
    <location>
        <begin position="238"/>
        <end position="334"/>
    </location>
</feature>
<dbReference type="Proteomes" id="UP001596201">
    <property type="component" value="Unassembled WGS sequence"/>
</dbReference>
<evidence type="ECO:0000313" key="9">
    <source>
        <dbReference type="EMBL" id="MFC5365431.1"/>
    </source>
</evidence>
<gene>
    <name evidence="7" type="primary">priL</name>
    <name evidence="9" type="ORF">ACFPJ5_00655</name>
</gene>
<protein>
    <recommendedName>
        <fullName evidence="7">DNA primase large subunit PriL</fullName>
    </recommendedName>
</protein>
<keyword evidence="3 7" id="KW-0235">DNA replication</keyword>
<dbReference type="EMBL" id="JBHSKX010000001">
    <property type="protein sequence ID" value="MFC5365431.1"/>
    <property type="molecule type" value="Genomic_DNA"/>
</dbReference>
<proteinExistence type="inferred from homology"/>
<evidence type="ECO:0000256" key="3">
    <source>
        <dbReference type="ARBA" id="ARBA00022705"/>
    </source>
</evidence>
<dbReference type="GO" id="GO:1990077">
    <property type="term" value="C:primosome complex"/>
    <property type="evidence" value="ECO:0007669"/>
    <property type="project" value="UniProtKB-KW"/>
</dbReference>
<keyword evidence="6 7" id="KW-0411">Iron-sulfur</keyword>
<evidence type="ECO:0000256" key="6">
    <source>
        <dbReference type="ARBA" id="ARBA00023014"/>
    </source>
</evidence>
<name>A0ABD5R5W2_9EURY</name>
<feature type="binding site" evidence="7">
    <location>
        <position position="336"/>
    </location>
    <ligand>
        <name>[4Fe-4S] cluster</name>
        <dbReference type="ChEBI" id="CHEBI:49883"/>
    </ligand>
</feature>
<evidence type="ECO:0000256" key="4">
    <source>
        <dbReference type="ARBA" id="ARBA00022723"/>
    </source>
</evidence>
<organism evidence="9 10">
    <name type="scientific">Salinirubrum litoreum</name>
    <dbReference type="NCBI Taxonomy" id="1126234"/>
    <lineage>
        <taxon>Archaea</taxon>
        <taxon>Methanobacteriati</taxon>
        <taxon>Methanobacteriota</taxon>
        <taxon>Stenosarchaea group</taxon>
        <taxon>Halobacteria</taxon>
        <taxon>Halobacteriales</taxon>
        <taxon>Haloferacaceae</taxon>
        <taxon>Salinirubrum</taxon>
    </lineage>
</organism>
<keyword evidence="1 7" id="KW-0004">4Fe-4S</keyword>
<evidence type="ECO:0000256" key="5">
    <source>
        <dbReference type="ARBA" id="ARBA00023004"/>
    </source>
</evidence>
<evidence type="ECO:0000256" key="7">
    <source>
        <dbReference type="HAMAP-Rule" id="MF_00701"/>
    </source>
</evidence>
<dbReference type="PANTHER" id="PTHR10537:SF3">
    <property type="entry name" value="DNA PRIMASE LARGE SUBUNIT"/>
    <property type="match status" value="1"/>
</dbReference>
<sequence length="375" mass="41395">MRALDAKYPFFDAARETVEQEGADLPTLIAEDAPAVERGLERVERALLAGTVESEDTTRFDRNELLSYPIARILVSLVDAPAAVQKYAAAEAATARARFEADFAQDDDLRTGGASVDLDTVLREFDLADAVIAESPADRPARSEDRYRVAVGAYLRLSTADWGDGWRLVNRELADGRVRVTRAELSRLLEVAVERRVAEGLPFEGIAENEALVEALDEKITDLRELLADRSGTRQLDTVVPELFPPCMDGLLRRVQRGADLDAEATFSLTAFLTGIGMDTDEIVALYRDSSVDAETIRYQIEYLQNTPVTQYPPPSCATMEAYDLCVKEDDERGLCESVSHPMSYYGDALASVEASEIDDWRNRGADPEEAESEA</sequence>
<comment type="function">
    <text evidence="7">Regulatory subunit of DNA primase, an RNA polymerase that catalyzes the synthesis of short RNA molecules used as primers for DNA polymerase during DNA replication. Stabilizes and modulates the activity of the small subunit, increasing the rate of DNA synthesis, and conferring RNA synthesis capability. The DNA polymerase activity may enable DNA primase to also catalyze primer extension after primer synthesis. May also play a role in DNA repair.</text>
</comment>
<dbReference type="GO" id="GO:0046872">
    <property type="term" value="F:metal ion binding"/>
    <property type="evidence" value="ECO:0007669"/>
    <property type="project" value="UniProtKB-KW"/>
</dbReference>
<comment type="subunit">
    <text evidence="7">Heterodimer of a small subunit (PriS) and a large subunit (PriL).</text>
</comment>
<feature type="binding site" evidence="7">
    <location>
        <position position="247"/>
    </location>
    <ligand>
        <name>[4Fe-4S] cluster</name>
        <dbReference type="ChEBI" id="CHEBI:49883"/>
    </ligand>
</feature>
<dbReference type="RefSeq" id="WP_227229275.1">
    <property type="nucleotide sequence ID" value="NZ_JAJCVJ010000001.1"/>
</dbReference>
<dbReference type="Pfam" id="PF26466">
    <property type="entry name" value="DNA_primase_lrg_N"/>
    <property type="match status" value="1"/>
</dbReference>
<comment type="caution">
    <text evidence="9">The sequence shown here is derived from an EMBL/GenBank/DDBJ whole genome shotgun (WGS) entry which is preliminary data.</text>
</comment>
<evidence type="ECO:0000256" key="1">
    <source>
        <dbReference type="ARBA" id="ARBA00022485"/>
    </source>
</evidence>
<comment type="similarity">
    <text evidence="7">Belongs to the eukaryotic-type primase large subunit family.</text>
</comment>
<evidence type="ECO:0000259" key="8">
    <source>
        <dbReference type="Pfam" id="PF04104"/>
    </source>
</evidence>
<dbReference type="InterPro" id="IPR058560">
    <property type="entry name" value="DNA_primase_C"/>
</dbReference>
<keyword evidence="5 7" id="KW-0408">Iron</keyword>
<dbReference type="AlphaFoldDB" id="A0ABD5R5W2"/>
<keyword evidence="10" id="KW-1185">Reference proteome</keyword>
<evidence type="ECO:0000256" key="2">
    <source>
        <dbReference type="ARBA" id="ARBA00022515"/>
    </source>
</evidence>
<dbReference type="GO" id="GO:0006269">
    <property type="term" value="P:DNA replication, synthesis of primer"/>
    <property type="evidence" value="ECO:0007669"/>
    <property type="project" value="UniProtKB-UniRule"/>
</dbReference>
<dbReference type="PANTHER" id="PTHR10537">
    <property type="entry name" value="DNA PRIMASE LARGE SUBUNIT"/>
    <property type="match status" value="1"/>
</dbReference>
<dbReference type="GO" id="GO:0051539">
    <property type="term" value="F:4 iron, 4 sulfur cluster binding"/>
    <property type="evidence" value="ECO:0007669"/>
    <property type="project" value="UniProtKB-UniRule"/>
</dbReference>
<dbReference type="InterPro" id="IPR007238">
    <property type="entry name" value="DNA_primase_lsu_euk/arc"/>
</dbReference>
<dbReference type="Pfam" id="PF04104">
    <property type="entry name" value="DNA_primase_lrg"/>
    <property type="match status" value="1"/>
</dbReference>
<reference evidence="9 10" key="1">
    <citation type="journal article" date="2019" name="Int. J. Syst. Evol. Microbiol.">
        <title>The Global Catalogue of Microorganisms (GCM) 10K type strain sequencing project: providing services to taxonomists for standard genome sequencing and annotation.</title>
        <authorList>
            <consortium name="The Broad Institute Genomics Platform"/>
            <consortium name="The Broad Institute Genome Sequencing Center for Infectious Disease"/>
            <person name="Wu L."/>
            <person name="Ma J."/>
        </authorList>
    </citation>
    <scope>NUCLEOTIDE SEQUENCE [LARGE SCALE GENOMIC DNA]</scope>
    <source>
        <strain evidence="9 10">CGMCC 1.12237</strain>
    </source>
</reference>
<keyword evidence="4 7" id="KW-0479">Metal-binding</keyword>
<keyword evidence="2 7" id="KW-0639">Primosome</keyword>
<feature type="binding site" evidence="7">
    <location>
        <position position="326"/>
    </location>
    <ligand>
        <name>[4Fe-4S] cluster</name>
        <dbReference type="ChEBI" id="CHEBI:49883"/>
    </ligand>
</feature>
<dbReference type="InterPro" id="IPR023642">
    <property type="entry name" value="DNA_primase_lsu_PriL"/>
</dbReference>
<comment type="cofactor">
    <cofactor evidence="7">
        <name>[4Fe-4S] cluster</name>
        <dbReference type="ChEBI" id="CHEBI:49883"/>
    </cofactor>
    <text evidence="7">Binds 1 [4Fe-4S] cluster.</text>
</comment>